<accession>A0ABS1JYH6</accession>
<comment type="caution">
    <text evidence="3">The sequence shown here is derived from an EMBL/GenBank/DDBJ whole genome shotgun (WGS) entry which is preliminary data.</text>
</comment>
<dbReference type="Proteomes" id="UP000639051">
    <property type="component" value="Unassembled WGS sequence"/>
</dbReference>
<dbReference type="PANTHER" id="PTHR43685:SF3">
    <property type="entry name" value="SLR2126 PROTEIN"/>
    <property type="match status" value="1"/>
</dbReference>
<feature type="transmembrane region" description="Helical" evidence="2">
    <location>
        <begin position="488"/>
        <end position="505"/>
    </location>
</feature>
<keyword evidence="2" id="KW-1133">Transmembrane helix</keyword>
<evidence type="ECO:0000313" key="4">
    <source>
        <dbReference type="Proteomes" id="UP000639051"/>
    </source>
</evidence>
<keyword evidence="2" id="KW-0472">Membrane</keyword>
<keyword evidence="4" id="KW-1185">Reference proteome</keyword>
<feature type="region of interest" description="Disordered" evidence="1">
    <location>
        <begin position="1080"/>
        <end position="1229"/>
    </location>
</feature>
<dbReference type="EMBL" id="JAERRC010000010">
    <property type="protein sequence ID" value="MBL0704430.1"/>
    <property type="molecule type" value="Genomic_DNA"/>
</dbReference>
<dbReference type="PANTHER" id="PTHR43685">
    <property type="entry name" value="GLYCOSYLTRANSFERASE"/>
    <property type="match status" value="1"/>
</dbReference>
<feature type="transmembrane region" description="Helical" evidence="2">
    <location>
        <begin position="379"/>
        <end position="403"/>
    </location>
</feature>
<feature type="compositionally biased region" description="Basic residues" evidence="1">
    <location>
        <begin position="1188"/>
        <end position="1199"/>
    </location>
</feature>
<dbReference type="Gene3D" id="3.90.550.10">
    <property type="entry name" value="Spore Coat Polysaccharide Biosynthesis Protein SpsA, Chain A"/>
    <property type="match status" value="1"/>
</dbReference>
<feature type="transmembrane region" description="Helical" evidence="2">
    <location>
        <begin position="666"/>
        <end position="687"/>
    </location>
</feature>
<feature type="transmembrane region" description="Helical" evidence="2">
    <location>
        <begin position="778"/>
        <end position="800"/>
    </location>
</feature>
<feature type="transmembrane region" description="Helical" evidence="2">
    <location>
        <begin position="458"/>
        <end position="476"/>
    </location>
</feature>
<dbReference type="InterPro" id="IPR029044">
    <property type="entry name" value="Nucleotide-diphossugar_trans"/>
</dbReference>
<name>A0ABS1JYH6_9MICC</name>
<feature type="transmembrane region" description="Helical" evidence="2">
    <location>
        <begin position="595"/>
        <end position="613"/>
    </location>
</feature>
<feature type="transmembrane region" description="Helical" evidence="2">
    <location>
        <begin position="724"/>
        <end position="748"/>
    </location>
</feature>
<evidence type="ECO:0000256" key="1">
    <source>
        <dbReference type="SAM" id="MobiDB-lite"/>
    </source>
</evidence>
<feature type="compositionally biased region" description="Low complexity" evidence="1">
    <location>
        <begin position="1080"/>
        <end position="1095"/>
    </location>
</feature>
<gene>
    <name evidence="3" type="ORF">JJE72_02795</name>
</gene>
<protein>
    <submittedName>
        <fullName evidence="3">Glycosyltransferase family 2 protein</fullName>
    </submittedName>
</protein>
<feature type="transmembrane region" description="Helical" evidence="2">
    <location>
        <begin position="555"/>
        <end position="588"/>
    </location>
</feature>
<proteinExistence type="predicted"/>
<reference evidence="3 4" key="1">
    <citation type="submission" date="2021-01" db="EMBL/GenBank/DDBJ databases">
        <title>Genome public.</title>
        <authorList>
            <person name="Liu C."/>
            <person name="Sun Q."/>
        </authorList>
    </citation>
    <scope>NUCLEOTIDE SEQUENCE [LARGE SCALE GENOMIC DNA]</scope>
    <source>
        <strain evidence="3 4">JC656</strain>
    </source>
</reference>
<feature type="compositionally biased region" description="Basic and acidic residues" evidence="1">
    <location>
        <begin position="1200"/>
        <end position="1229"/>
    </location>
</feature>
<dbReference type="Pfam" id="PF13641">
    <property type="entry name" value="Glyco_tranf_2_3"/>
    <property type="match status" value="1"/>
</dbReference>
<dbReference type="SUPFAM" id="SSF53448">
    <property type="entry name" value="Nucleotide-diphospho-sugar transferases"/>
    <property type="match status" value="1"/>
</dbReference>
<feature type="compositionally biased region" description="Basic residues" evidence="1">
    <location>
        <begin position="1110"/>
        <end position="1120"/>
    </location>
</feature>
<organism evidence="3 4">
    <name type="scientific">Sinomonas cellulolyticus</name>
    <dbReference type="NCBI Taxonomy" id="2801916"/>
    <lineage>
        <taxon>Bacteria</taxon>
        <taxon>Bacillati</taxon>
        <taxon>Actinomycetota</taxon>
        <taxon>Actinomycetes</taxon>
        <taxon>Micrococcales</taxon>
        <taxon>Micrococcaceae</taxon>
        <taxon>Sinomonas</taxon>
    </lineage>
</organism>
<evidence type="ECO:0000313" key="3">
    <source>
        <dbReference type="EMBL" id="MBL0704430.1"/>
    </source>
</evidence>
<evidence type="ECO:0000256" key="2">
    <source>
        <dbReference type="SAM" id="Phobius"/>
    </source>
</evidence>
<keyword evidence="2" id="KW-0812">Transmembrane</keyword>
<feature type="transmembrane region" description="Helical" evidence="2">
    <location>
        <begin position="694"/>
        <end position="712"/>
    </location>
</feature>
<sequence length="1229" mass="124439">MDAVRVTAVVVAHDGGAYLSSTLAALADQTRPVDAVLGVDTGSRDDSAELLRSALGPDHVAVVRAPGGFGGAVAQGLEQLGDDQPADWLWLLHDDSAPAPDALAALLEAVEAAPKVAVAGCKQLDAEAPGRLIDVGLSVSRWGERLTLIDAEEQDQGQYDHRDDVFAVNSAGMLVRRDVWDHLHGFDPALPATGDDVDFCWRARLAGHRVVVVPGARVLHASRPDAAGTHFAARRAEVYSRLKHAPWWTLPFHVLGALLGGLWQCALGIVVKEPAHGAAKLGASLAALASARRLAAGRRALARTRTVSRSVVMVPPLVTPRAEIWAHRRAFLESVAEPDAVVGDGTGVAEGPSEPTGDSQHDFVALAVASRGWAGTGAVAAAGLALAAGLVALAPLLGAAAAVGGGLVPVSSTLSAIFGHATAWWVALGAGQAGHGDPFDLVLWLLGLFGLGDANRAVAGALVLASPVAALGAWVFAANLTARRVPRFLAALVYAAAPSLITALAQGRLGSVIAHAALPWAAVGMLRAVGAARIRGALAHHEPRPGSGGVPSWTAAAAGGLALACAAAGAPSLVPLTAAVVLVLTLALRRRAKTLWWMLVPSIALFLPLWVSAPRALRAWIGDPGMPLPADPASPWQLVLGQPVAFDPAGGLTAAPFLPAGVPWSLIAAILVGAPVLVAAVAGAVLLTGRRGAAARLLLLLGIGGLAYAWTVSRVPTAVAGDTLAAPFAGPSLAAAGLALLAAAVLAVDRLLELRRAADLRAGVVGNRRLAAMRTAGAALGLAAAVAAAGPAGVLVQWAATGLTHPQASGGLGPALLVGPGRESILPATASDLGLGAQQTRTLVLRATDGGGFSASVMRGSGTTLDSLSAVAAASRIEGEPGAEQVAADDAARVAVRRAVATVGGGAAVDPRADLEQLGVGFVVLVDTSAADQLTASQIDGVPSLVAVGHTDAGWLWRVTPRAAGTGASFAIDQRVRIVDAAGATLAPVPSSSQSVSADIPAGPEGRRLVLAERTDPGWEATLDGARLAPTSQDWAQSFELPPGGGHLDVHYTNAAALPLGALTIAALVVTALMAIPATARPTGRGGSRSRAGAAFLAPEAQRRDMQGKKVPRRASRRKPVREGAPEGDAEPSVVVPRAGETGGGETGAGEVRADESSTTGRGDVAAHEAEPGDGAATPPEGSEHRKGGTGRRAARRWRSRADGPETPRPEDTPARANGEEPAHDDAHV</sequence>
<dbReference type="InterPro" id="IPR050834">
    <property type="entry name" value="Glycosyltransf_2"/>
</dbReference>
<feature type="transmembrane region" description="Helical" evidence="2">
    <location>
        <begin position="423"/>
        <end position="446"/>
    </location>
</feature>